<feature type="binding site" evidence="4">
    <location>
        <position position="284"/>
    </location>
    <ligand>
        <name>Mn(2+)</name>
        <dbReference type="ChEBI" id="CHEBI:29035"/>
        <label>2</label>
    </ligand>
</feature>
<dbReference type="InterPro" id="IPR024052">
    <property type="entry name" value="Phosphopentomutase_DeoB_cap_sf"/>
</dbReference>
<proteinExistence type="inferred from homology"/>
<dbReference type="PIRSF" id="PIRSF001491">
    <property type="entry name" value="Ppentomutase"/>
    <property type="match status" value="1"/>
</dbReference>
<evidence type="ECO:0000259" key="6">
    <source>
        <dbReference type="Pfam" id="PF01676"/>
    </source>
</evidence>
<dbReference type="AlphaFoldDB" id="A0A938BR40"/>
<dbReference type="GO" id="GO:0009117">
    <property type="term" value="P:nucleotide metabolic process"/>
    <property type="evidence" value="ECO:0007669"/>
    <property type="project" value="UniProtKB-UniRule"/>
</dbReference>
<dbReference type="Gene3D" id="3.30.70.1250">
    <property type="entry name" value="Phosphopentomutase"/>
    <property type="match status" value="1"/>
</dbReference>
<dbReference type="InterPro" id="IPR006124">
    <property type="entry name" value="Metalloenzyme"/>
</dbReference>
<evidence type="ECO:0000256" key="4">
    <source>
        <dbReference type="HAMAP-Rule" id="MF_00740"/>
    </source>
</evidence>
<comment type="function">
    <text evidence="4">Isomerase that catalyzes the conversion of deoxy-ribose 1-phosphate (dRib-1-P) and ribose 1-phosphate (Rib-1-P) to deoxy-ribose 5-phosphate (dRib-5-P) and ribose 5-phosphate (Rib-5-P), respectively.</text>
</comment>
<comment type="caution">
    <text evidence="7">The sequence shown here is derived from an EMBL/GenBank/DDBJ whole genome shotgun (WGS) entry which is preliminary data.</text>
</comment>
<dbReference type="NCBIfam" id="NF003766">
    <property type="entry name" value="PRK05362.1"/>
    <property type="match status" value="1"/>
</dbReference>
<keyword evidence="2 4" id="KW-0479">Metal-binding</keyword>
<dbReference type="InterPro" id="IPR017850">
    <property type="entry name" value="Alkaline_phosphatase_core_sf"/>
</dbReference>
<comment type="similarity">
    <text evidence="1 4">Belongs to the phosphopentomutase family.</text>
</comment>
<dbReference type="NCBIfam" id="TIGR01696">
    <property type="entry name" value="deoB"/>
    <property type="match status" value="1"/>
</dbReference>
<dbReference type="SUPFAM" id="SSF143856">
    <property type="entry name" value="DeoB insert domain-like"/>
    <property type="match status" value="1"/>
</dbReference>
<keyword evidence="4 7" id="KW-0413">Isomerase</keyword>
<dbReference type="HAMAP" id="MF_00740">
    <property type="entry name" value="Phosphopentomut"/>
    <property type="match status" value="1"/>
</dbReference>
<dbReference type="Gene3D" id="3.40.720.10">
    <property type="entry name" value="Alkaline Phosphatase, subunit A"/>
    <property type="match status" value="1"/>
</dbReference>
<dbReference type="SUPFAM" id="SSF53649">
    <property type="entry name" value="Alkaline phosphatase-like"/>
    <property type="match status" value="1"/>
</dbReference>
<dbReference type="PANTHER" id="PTHR21110">
    <property type="entry name" value="PHOSPHOPENTOMUTASE"/>
    <property type="match status" value="1"/>
</dbReference>
<comment type="catalytic activity">
    <reaction evidence="4">
        <text>alpha-D-ribose 1-phosphate = D-ribose 5-phosphate</text>
        <dbReference type="Rhea" id="RHEA:18793"/>
        <dbReference type="ChEBI" id="CHEBI:57720"/>
        <dbReference type="ChEBI" id="CHEBI:78346"/>
        <dbReference type="EC" id="5.4.2.7"/>
    </reaction>
</comment>
<comment type="cofactor">
    <cofactor evidence="4">
        <name>Mn(2+)</name>
        <dbReference type="ChEBI" id="CHEBI:29035"/>
    </cofactor>
    <text evidence="4">Binds 2 manganese ions.</text>
</comment>
<keyword evidence="4" id="KW-0963">Cytoplasm</keyword>
<name>A0A938BR40_UNCW3</name>
<sequence length="391" mass="42159">MPESRVVVLLLDGVGCGELPDAHLYGDKGSNTLANLAKVVGGLNLPSLSQLGLGNIIPIQGVPPQEKPEACFGKMAEQSFGKDSTTGHWEIAGLVTHEAFPLFPYGFPPELMQKLGQAIGRKTIGNRAASGTEIIKELGEEHLRKGFPIVYTSADSVLQIACHEDAIPPDELYRICEKARSLCSGAFCVGRVIARPFTGKPGSFERTAGRKDFSCPPPHPTLLDNVKESGLPVVGIGKVDDLFAGRGFTETHHSVVNSDCLQQTVDAMERTRVGLIFTNLVQFDMDWGHRNDPAAFASGMKEFDSFLPSILNGLRQDDLLFITADHGNDPTTRSTDHSREYVPLLALGTAFKQGVDLGSRSTLADLGQTAAEYLKAKPTVDGRSFLKEIGT</sequence>
<evidence type="ECO:0000256" key="1">
    <source>
        <dbReference type="ARBA" id="ARBA00010373"/>
    </source>
</evidence>
<dbReference type="GO" id="GO:0030145">
    <property type="term" value="F:manganese ion binding"/>
    <property type="evidence" value="ECO:0007669"/>
    <property type="project" value="UniProtKB-UniRule"/>
</dbReference>
<evidence type="ECO:0000313" key="7">
    <source>
        <dbReference type="EMBL" id="MBM3332756.1"/>
    </source>
</evidence>
<comment type="catalytic activity">
    <reaction evidence="4">
        <text>2-deoxy-alpha-D-ribose 1-phosphate = 2-deoxy-D-ribose 5-phosphate</text>
        <dbReference type="Rhea" id="RHEA:27658"/>
        <dbReference type="ChEBI" id="CHEBI:57259"/>
        <dbReference type="ChEBI" id="CHEBI:62877"/>
        <dbReference type="EC" id="5.4.2.7"/>
    </reaction>
</comment>
<dbReference type="Pfam" id="PF01676">
    <property type="entry name" value="Metalloenzyme"/>
    <property type="match status" value="1"/>
</dbReference>
<dbReference type="GO" id="GO:0006018">
    <property type="term" value="P:2-deoxyribose 1-phosphate catabolic process"/>
    <property type="evidence" value="ECO:0007669"/>
    <property type="project" value="UniProtKB-UniRule"/>
</dbReference>
<organism evidence="7 8">
    <name type="scientific">candidate division WOR-3 bacterium</name>
    <dbReference type="NCBI Taxonomy" id="2052148"/>
    <lineage>
        <taxon>Bacteria</taxon>
        <taxon>Bacteria division WOR-3</taxon>
    </lineage>
</organism>
<dbReference type="CDD" id="cd16009">
    <property type="entry name" value="PPM"/>
    <property type="match status" value="1"/>
</dbReference>
<dbReference type="GO" id="GO:0000287">
    <property type="term" value="F:magnesium ion binding"/>
    <property type="evidence" value="ECO:0007669"/>
    <property type="project" value="UniProtKB-UniRule"/>
</dbReference>
<dbReference type="GO" id="GO:0043094">
    <property type="term" value="P:metabolic compound salvage"/>
    <property type="evidence" value="ECO:0007669"/>
    <property type="project" value="UniProtKB-UniRule"/>
</dbReference>
<dbReference type="EC" id="5.4.2.7" evidence="4 5"/>
<evidence type="ECO:0000256" key="5">
    <source>
        <dbReference type="NCBIfam" id="TIGR01696"/>
    </source>
</evidence>
<dbReference type="EMBL" id="VGIR01000131">
    <property type="protein sequence ID" value="MBM3332756.1"/>
    <property type="molecule type" value="Genomic_DNA"/>
</dbReference>
<evidence type="ECO:0000256" key="2">
    <source>
        <dbReference type="ARBA" id="ARBA00022723"/>
    </source>
</evidence>
<evidence type="ECO:0000313" key="8">
    <source>
        <dbReference type="Proteomes" id="UP000779900"/>
    </source>
</evidence>
<keyword evidence="3 4" id="KW-0464">Manganese</keyword>
<feature type="binding site" evidence="4">
    <location>
        <position position="289"/>
    </location>
    <ligand>
        <name>Mn(2+)</name>
        <dbReference type="ChEBI" id="CHEBI:29035"/>
        <label>2</label>
    </ligand>
</feature>
<feature type="binding site" evidence="4">
    <location>
        <position position="12"/>
    </location>
    <ligand>
        <name>Mn(2+)</name>
        <dbReference type="ChEBI" id="CHEBI:29035"/>
        <label>1</label>
    </ligand>
</feature>
<dbReference type="PANTHER" id="PTHR21110:SF0">
    <property type="entry name" value="PHOSPHOPENTOMUTASE"/>
    <property type="match status" value="1"/>
</dbReference>
<dbReference type="Proteomes" id="UP000779900">
    <property type="component" value="Unassembled WGS sequence"/>
</dbReference>
<accession>A0A938BR40</accession>
<evidence type="ECO:0000256" key="3">
    <source>
        <dbReference type="ARBA" id="ARBA00023211"/>
    </source>
</evidence>
<dbReference type="InterPro" id="IPR010045">
    <property type="entry name" value="DeoB"/>
</dbReference>
<comment type="subcellular location">
    <subcellularLocation>
        <location evidence="4">Cytoplasm</location>
    </subcellularLocation>
</comment>
<comment type="pathway">
    <text evidence="4">Carbohydrate degradation; 2-deoxy-D-ribose 1-phosphate degradation; D-glyceraldehyde 3-phosphate and acetaldehyde from 2-deoxy-alpha-D-ribose 1-phosphate: step 1/2.</text>
</comment>
<dbReference type="GO" id="GO:0005829">
    <property type="term" value="C:cytosol"/>
    <property type="evidence" value="ECO:0007669"/>
    <property type="project" value="TreeGrafter"/>
</dbReference>
<protein>
    <recommendedName>
        <fullName evidence="4 5">Phosphopentomutase</fullName>
        <ecNumber evidence="4 5">5.4.2.7</ecNumber>
    </recommendedName>
    <alternativeName>
        <fullName evidence="4">Phosphodeoxyribomutase</fullName>
    </alternativeName>
</protein>
<gene>
    <name evidence="4" type="primary">deoB</name>
    <name evidence="7" type="ORF">FJY68_13075</name>
</gene>
<feature type="binding site" evidence="4">
    <location>
        <position position="337"/>
    </location>
    <ligand>
        <name>Mn(2+)</name>
        <dbReference type="ChEBI" id="CHEBI:29035"/>
        <label>2</label>
    </ligand>
</feature>
<reference evidence="7" key="1">
    <citation type="submission" date="2019-03" db="EMBL/GenBank/DDBJ databases">
        <title>Lake Tanganyika Metagenome-Assembled Genomes (MAGs).</title>
        <authorList>
            <person name="Tran P."/>
        </authorList>
    </citation>
    <scope>NUCLEOTIDE SEQUENCE</scope>
    <source>
        <strain evidence="7">K_DeepCast_150m_m2_040</strain>
    </source>
</reference>
<feature type="binding site" evidence="4">
    <location>
        <position position="326"/>
    </location>
    <ligand>
        <name>Mn(2+)</name>
        <dbReference type="ChEBI" id="CHEBI:29035"/>
        <label>1</label>
    </ligand>
</feature>
<feature type="binding site" evidence="4">
    <location>
        <position position="325"/>
    </location>
    <ligand>
        <name>Mn(2+)</name>
        <dbReference type="ChEBI" id="CHEBI:29035"/>
        <label>1</label>
    </ligand>
</feature>
<feature type="domain" description="Metalloenzyme" evidence="6">
    <location>
        <begin position="5"/>
        <end position="377"/>
    </location>
</feature>
<dbReference type="GO" id="GO:0008973">
    <property type="term" value="F:phosphopentomutase activity"/>
    <property type="evidence" value="ECO:0007669"/>
    <property type="project" value="UniProtKB-UniRule"/>
</dbReference>